<feature type="region of interest" description="Disordered" evidence="2">
    <location>
        <begin position="668"/>
        <end position="687"/>
    </location>
</feature>
<feature type="region of interest" description="Disordered" evidence="2">
    <location>
        <begin position="191"/>
        <end position="230"/>
    </location>
</feature>
<dbReference type="Proteomes" id="UP001470230">
    <property type="component" value="Unassembled WGS sequence"/>
</dbReference>
<accession>A0ABR2L3C5</accession>
<reference evidence="3 4" key="1">
    <citation type="submission" date="2024-04" db="EMBL/GenBank/DDBJ databases">
        <title>Tritrichomonas musculus Genome.</title>
        <authorList>
            <person name="Alves-Ferreira E."/>
            <person name="Grigg M."/>
            <person name="Lorenzi H."/>
            <person name="Galac M."/>
        </authorList>
    </citation>
    <scope>NUCLEOTIDE SEQUENCE [LARGE SCALE GENOMIC DNA]</scope>
    <source>
        <strain evidence="3 4">EAF2021</strain>
    </source>
</reference>
<sequence>MKVNWPKGTKIAEIANKLLPILNEYRFGQFEGNNVNSTSIDRFITRIRNEYPIDRPLDINDLKDYTNRKFINWLKGHKSTENAFLEHMGFGQMHQMMGITNYDYTNEDLPSILEWMTENGFVQQDNVSQKYVNRIYTESLTHFANRLFPEPVPFTPPPPAFTPQSGPVAEPFETALDNPDSSFPVLQNIGIPPFAPPPHTIQPPYSATPNGSGSELSRPTSQPLAPPLSQPLAPLPLPIIRPGANLNPVNDNPNRDFLIGTQRMAERPPNRPIAPQGEDDNARIQAVLDYYNANIAGDQPVQFENVRNNAALLGRIASQVIQSLRQRAAGAAKAKKGMRQLEEIVINLQKDVKRNTKAITLAGARDIVQKRNNAFPNSSPWTATSEDPNRDGIPDIYIRNGSGHPLYINGYTVGKSDWPARFDFYTHNDADTRRQYREDHDGKSLTIPEYMKTRFGYSYNNNFASNPHTLGDMVGYQTPEDWNGWRTSNYRIPKEKRKNAFSRFRDYIINHVSNVVFRVLRENQIADVTNKYKVQILMKAAGILWKAYIINRVAGRHNVNPDSDAFKKWARKDGKNEIDEEVSSLLLHVLHTNGEHWTAENRAQLQNNLYHDFANATLEAIRASPVNVQNIIFHNNEFNRPVPAEIQHPNDAEEGEWHENVQDAYNQEHDGHWDTRDDDGWADAHME</sequence>
<organism evidence="3 4">
    <name type="scientific">Tritrichomonas musculus</name>
    <dbReference type="NCBI Taxonomy" id="1915356"/>
    <lineage>
        <taxon>Eukaryota</taxon>
        <taxon>Metamonada</taxon>
        <taxon>Parabasalia</taxon>
        <taxon>Tritrichomonadida</taxon>
        <taxon>Tritrichomonadidae</taxon>
        <taxon>Tritrichomonas</taxon>
    </lineage>
</organism>
<keyword evidence="4" id="KW-1185">Reference proteome</keyword>
<evidence type="ECO:0000256" key="1">
    <source>
        <dbReference type="SAM" id="Coils"/>
    </source>
</evidence>
<evidence type="ECO:0000313" key="3">
    <source>
        <dbReference type="EMBL" id="KAK8897823.1"/>
    </source>
</evidence>
<feature type="compositionally biased region" description="Polar residues" evidence="2">
    <location>
        <begin position="203"/>
        <end position="220"/>
    </location>
</feature>
<evidence type="ECO:0000256" key="2">
    <source>
        <dbReference type="SAM" id="MobiDB-lite"/>
    </source>
</evidence>
<comment type="caution">
    <text evidence="3">The sequence shown here is derived from an EMBL/GenBank/DDBJ whole genome shotgun (WGS) entry which is preliminary data.</text>
</comment>
<evidence type="ECO:0000313" key="4">
    <source>
        <dbReference type="Proteomes" id="UP001470230"/>
    </source>
</evidence>
<name>A0ABR2L3C5_9EUKA</name>
<feature type="coiled-coil region" evidence="1">
    <location>
        <begin position="331"/>
        <end position="358"/>
    </location>
</feature>
<proteinExistence type="predicted"/>
<protein>
    <submittedName>
        <fullName evidence="3">Uncharacterized protein</fullName>
    </submittedName>
</protein>
<gene>
    <name evidence="3" type="ORF">M9Y10_000051</name>
</gene>
<dbReference type="EMBL" id="JAPFFF010000001">
    <property type="protein sequence ID" value="KAK8897823.1"/>
    <property type="molecule type" value="Genomic_DNA"/>
</dbReference>
<keyword evidence="1" id="KW-0175">Coiled coil</keyword>